<organism evidence="1 2">
    <name type="scientific">Archangium gephyra</name>
    <dbReference type="NCBI Taxonomy" id="48"/>
    <lineage>
        <taxon>Bacteria</taxon>
        <taxon>Pseudomonadati</taxon>
        <taxon>Myxococcota</taxon>
        <taxon>Myxococcia</taxon>
        <taxon>Myxococcales</taxon>
        <taxon>Cystobacterineae</taxon>
        <taxon>Archangiaceae</taxon>
        <taxon>Archangium</taxon>
    </lineage>
</organism>
<evidence type="ECO:0008006" key="3">
    <source>
        <dbReference type="Google" id="ProtNLM"/>
    </source>
</evidence>
<name>A0A2W5TUK8_9BACT</name>
<gene>
    <name evidence="1" type="ORF">DI536_09670</name>
</gene>
<dbReference type="Proteomes" id="UP000249061">
    <property type="component" value="Unassembled WGS sequence"/>
</dbReference>
<proteinExistence type="predicted"/>
<dbReference type="PROSITE" id="PS51257">
    <property type="entry name" value="PROKAR_LIPOPROTEIN"/>
    <property type="match status" value="1"/>
</dbReference>
<evidence type="ECO:0000313" key="1">
    <source>
        <dbReference type="EMBL" id="PZR15035.1"/>
    </source>
</evidence>
<reference evidence="1 2" key="1">
    <citation type="submission" date="2017-08" db="EMBL/GenBank/DDBJ databases">
        <title>Infants hospitalized years apart are colonized by the same room-sourced microbial strains.</title>
        <authorList>
            <person name="Brooks B."/>
            <person name="Olm M.R."/>
            <person name="Firek B.A."/>
            <person name="Baker R."/>
            <person name="Thomas B.C."/>
            <person name="Morowitz M.J."/>
            <person name="Banfield J.F."/>
        </authorList>
    </citation>
    <scope>NUCLEOTIDE SEQUENCE [LARGE SCALE GENOMIC DNA]</scope>
    <source>
        <strain evidence="1">S2_003_000_R2_14</strain>
    </source>
</reference>
<dbReference type="EMBL" id="QFQP01000006">
    <property type="protein sequence ID" value="PZR15035.1"/>
    <property type="molecule type" value="Genomic_DNA"/>
</dbReference>
<evidence type="ECO:0000313" key="2">
    <source>
        <dbReference type="Proteomes" id="UP000249061"/>
    </source>
</evidence>
<sequence>MRMRALLMAVVVVFVGCKKSDTVDAGPPVPPKPIERALLDSPNTLSVFEAADGKCVWRQEDPLTEKRVVLATFEGACVGLRVAWSVDTTKAVVGFDPQLVQSAGYSSQASTPPAYADEVVDPNAKPRWFFVDMKTGKAEPLTPPSIEKNELREVAISTKGDVIALLEEAVPEDAKGTIKSGDQTFDLSEITEGIPVLVHAYRRDGAAWKRFETKLSTTGWDYGLGVSALDAATDVGVKSDKLLDSHSETDTFDDATQKQLDKFKPAKAKTEDDGAWTGVEFNGHTVYVWQVSGEFAHNTGLAVTKAGPLPELGFTDGDLAAYSSNGSLLLISKSDVGTHARLYSFPDVKLVFRSDTARTVTFWPKPRAR</sequence>
<dbReference type="AlphaFoldDB" id="A0A2W5TUK8"/>
<protein>
    <recommendedName>
        <fullName evidence="3">Lipoprotein</fullName>
    </recommendedName>
</protein>
<accession>A0A2W5TUK8</accession>
<comment type="caution">
    <text evidence="1">The sequence shown here is derived from an EMBL/GenBank/DDBJ whole genome shotgun (WGS) entry which is preliminary data.</text>
</comment>